<keyword evidence="1" id="KW-0812">Transmembrane</keyword>
<name>A0AAE1XL97_9LAMI</name>
<proteinExistence type="predicted"/>
<dbReference type="EMBL" id="JACGWO010000012">
    <property type="protein sequence ID" value="KAK4413473.1"/>
    <property type="molecule type" value="Genomic_DNA"/>
</dbReference>
<comment type="caution">
    <text evidence="2">The sequence shown here is derived from an EMBL/GenBank/DDBJ whole genome shotgun (WGS) entry which is preliminary data.</text>
</comment>
<feature type="transmembrane region" description="Helical" evidence="1">
    <location>
        <begin position="62"/>
        <end position="81"/>
    </location>
</feature>
<keyword evidence="1" id="KW-1133">Transmembrane helix</keyword>
<dbReference type="Proteomes" id="UP001293254">
    <property type="component" value="Unassembled WGS sequence"/>
</dbReference>
<keyword evidence="3" id="KW-1185">Reference proteome</keyword>
<reference evidence="2" key="1">
    <citation type="submission" date="2020-06" db="EMBL/GenBank/DDBJ databases">
        <authorList>
            <person name="Li T."/>
            <person name="Hu X."/>
            <person name="Zhang T."/>
            <person name="Song X."/>
            <person name="Zhang H."/>
            <person name="Dai N."/>
            <person name="Sheng W."/>
            <person name="Hou X."/>
            <person name="Wei L."/>
        </authorList>
    </citation>
    <scope>NUCLEOTIDE SEQUENCE</scope>
    <source>
        <strain evidence="2">3651</strain>
        <tissue evidence="2">Leaf</tissue>
    </source>
</reference>
<gene>
    <name evidence="2" type="ORF">Salat_2759900</name>
</gene>
<evidence type="ECO:0000313" key="2">
    <source>
        <dbReference type="EMBL" id="KAK4413473.1"/>
    </source>
</evidence>
<reference evidence="2" key="2">
    <citation type="journal article" date="2024" name="Plant">
        <title>Genomic evolution and insights into agronomic trait innovations of Sesamum species.</title>
        <authorList>
            <person name="Miao H."/>
            <person name="Wang L."/>
            <person name="Qu L."/>
            <person name="Liu H."/>
            <person name="Sun Y."/>
            <person name="Le M."/>
            <person name="Wang Q."/>
            <person name="Wei S."/>
            <person name="Zheng Y."/>
            <person name="Lin W."/>
            <person name="Duan Y."/>
            <person name="Cao H."/>
            <person name="Xiong S."/>
            <person name="Wang X."/>
            <person name="Wei L."/>
            <person name="Li C."/>
            <person name="Ma Q."/>
            <person name="Ju M."/>
            <person name="Zhao R."/>
            <person name="Li G."/>
            <person name="Mu C."/>
            <person name="Tian Q."/>
            <person name="Mei H."/>
            <person name="Zhang T."/>
            <person name="Gao T."/>
            <person name="Zhang H."/>
        </authorList>
    </citation>
    <scope>NUCLEOTIDE SEQUENCE</scope>
    <source>
        <strain evidence="2">3651</strain>
    </source>
</reference>
<evidence type="ECO:0000256" key="1">
    <source>
        <dbReference type="SAM" id="Phobius"/>
    </source>
</evidence>
<accession>A0AAE1XL97</accession>
<protein>
    <submittedName>
        <fullName evidence="2">Uncharacterized protein</fullName>
    </submittedName>
</protein>
<dbReference type="AlphaFoldDB" id="A0AAE1XL97"/>
<keyword evidence="1" id="KW-0472">Membrane</keyword>
<organism evidence="2 3">
    <name type="scientific">Sesamum alatum</name>
    <dbReference type="NCBI Taxonomy" id="300844"/>
    <lineage>
        <taxon>Eukaryota</taxon>
        <taxon>Viridiplantae</taxon>
        <taxon>Streptophyta</taxon>
        <taxon>Embryophyta</taxon>
        <taxon>Tracheophyta</taxon>
        <taxon>Spermatophyta</taxon>
        <taxon>Magnoliopsida</taxon>
        <taxon>eudicotyledons</taxon>
        <taxon>Gunneridae</taxon>
        <taxon>Pentapetalae</taxon>
        <taxon>asterids</taxon>
        <taxon>lamiids</taxon>
        <taxon>Lamiales</taxon>
        <taxon>Pedaliaceae</taxon>
        <taxon>Sesamum</taxon>
    </lineage>
</organism>
<sequence>MVPFQATGLVQLGGVLAYMGSQHEITSKDRPVGVEFLPLQLGNLSARGLELLTSLFPYSDRIFKVLSVLLLFGILLGRTTLRSPTRTLAGFAGAFVLAFTTILTLSLTLLGLTWLTGSVSDLDL</sequence>
<feature type="transmembrane region" description="Helical" evidence="1">
    <location>
        <begin position="88"/>
        <end position="115"/>
    </location>
</feature>
<evidence type="ECO:0000313" key="3">
    <source>
        <dbReference type="Proteomes" id="UP001293254"/>
    </source>
</evidence>